<dbReference type="HOGENOM" id="CLU_038034_13_1_2"/>
<dbReference type="KEGG" id="mel:Metbo_2480"/>
<dbReference type="OrthoDB" id="24039at2157"/>
<keyword evidence="1" id="KW-0812">Transmembrane</keyword>
<dbReference type="Gene3D" id="1.20.58.2180">
    <property type="match status" value="1"/>
</dbReference>
<dbReference type="Pfam" id="PF01497">
    <property type="entry name" value="Peripla_BP_2"/>
    <property type="match status" value="1"/>
</dbReference>
<keyword evidence="4" id="KW-1185">Reference proteome</keyword>
<evidence type="ECO:0000259" key="2">
    <source>
        <dbReference type="PROSITE" id="PS50983"/>
    </source>
</evidence>
<dbReference type="Proteomes" id="UP000007490">
    <property type="component" value="Chromosome"/>
</dbReference>
<dbReference type="RefSeq" id="WP_013646044.1">
    <property type="nucleotide sequence ID" value="NC_015216.1"/>
</dbReference>
<dbReference type="PANTHER" id="PTHR30535">
    <property type="entry name" value="VITAMIN B12-BINDING PROTEIN"/>
    <property type="match status" value="1"/>
</dbReference>
<keyword evidence="1" id="KW-0472">Membrane</keyword>
<evidence type="ECO:0000256" key="1">
    <source>
        <dbReference type="SAM" id="Phobius"/>
    </source>
</evidence>
<dbReference type="PANTHER" id="PTHR30535:SF34">
    <property type="entry name" value="MOLYBDATE-BINDING PROTEIN MOLA"/>
    <property type="match status" value="1"/>
</dbReference>
<protein>
    <submittedName>
        <fullName evidence="3">ABC-type transporter, periplasmic subunit</fullName>
    </submittedName>
</protein>
<dbReference type="STRING" id="877455.Metbo_2480"/>
<accession>F0T759</accession>
<gene>
    <name evidence="3" type="ordered locus">Metbo_2480</name>
</gene>
<evidence type="ECO:0000313" key="4">
    <source>
        <dbReference type="Proteomes" id="UP000007490"/>
    </source>
</evidence>
<name>F0T759_METLA</name>
<dbReference type="InterPro" id="IPR050902">
    <property type="entry name" value="ABC_Transporter_SBP"/>
</dbReference>
<evidence type="ECO:0000313" key="3">
    <source>
        <dbReference type="EMBL" id="ADZ10693.1"/>
    </source>
</evidence>
<dbReference type="PROSITE" id="PS50983">
    <property type="entry name" value="FE_B12_PBP"/>
    <property type="match status" value="1"/>
</dbReference>
<proteinExistence type="predicted"/>
<dbReference type="eggNOG" id="arCOG03302">
    <property type="taxonomic scope" value="Archaea"/>
</dbReference>
<reference evidence="3 4" key="2">
    <citation type="journal article" date="2014" name="Int. J. Syst. Evol. Microbiol.">
        <title>Methanobacterium paludis sp. nov. and a novel strain of Methanobacterium lacus isolated from northern peatlands.</title>
        <authorList>
            <person name="Cadillo-Quiroz H."/>
            <person name="Brauer S.L."/>
            <person name="Goodson N."/>
            <person name="Yavitt J.B."/>
            <person name="Zinder S.H."/>
        </authorList>
    </citation>
    <scope>NUCLEOTIDE SEQUENCE [LARGE SCALE GENOMIC DNA]</scope>
    <source>
        <strain evidence="3 4">AL-21</strain>
    </source>
</reference>
<dbReference type="GeneID" id="10278954"/>
<reference evidence="4" key="1">
    <citation type="submission" date="2011-02" db="EMBL/GenBank/DDBJ databases">
        <title>Complete sequence of Methanobacterium sp. AL-21.</title>
        <authorList>
            <consortium name="US DOE Joint Genome Institute"/>
            <person name="Lucas S."/>
            <person name="Copeland A."/>
            <person name="Lapidus A."/>
            <person name="Cheng J.-F."/>
            <person name="Goodwin L."/>
            <person name="Pitluck S."/>
            <person name="Chertkov O."/>
            <person name="Detter J.C."/>
            <person name="Han C."/>
            <person name="Tapia R."/>
            <person name="Land M."/>
            <person name="Hauser L."/>
            <person name="Kyrpides N."/>
            <person name="Ivanova N."/>
            <person name="Mikhailova N."/>
            <person name="Pagani I."/>
            <person name="Cadillo-Quiroz H."/>
            <person name="Imachi H."/>
            <person name="Zinder S."/>
            <person name="Liu W."/>
            <person name="Woyke T."/>
        </authorList>
    </citation>
    <scope>NUCLEOTIDE SEQUENCE [LARGE SCALE GENOMIC DNA]</scope>
    <source>
        <strain evidence="4">AL-21</strain>
    </source>
</reference>
<feature type="domain" description="Fe/B12 periplasmic-binding" evidence="2">
    <location>
        <begin position="53"/>
        <end position="318"/>
    </location>
</feature>
<dbReference type="AlphaFoldDB" id="F0T759"/>
<dbReference type="SUPFAM" id="SSF53807">
    <property type="entry name" value="Helical backbone' metal receptor"/>
    <property type="match status" value="1"/>
</dbReference>
<feature type="transmembrane region" description="Helical" evidence="1">
    <location>
        <begin position="7"/>
        <end position="25"/>
    </location>
</feature>
<keyword evidence="1" id="KW-1133">Transmembrane helix</keyword>
<sequence length="357" mass="38857">MKDQKIIIISLIAILAVVGLIWTYVNLQDTSPNNGQITDMAGRTVSVPSEINKTYSTAGSVTILLYMLAPDTMIGWNSQNGTNNYMPDKYKTLPVLGGGQGQGEGTANYEGVISKGPDIVFVGHGGDNDTINKIQQKFGEIPALDIEGDNNLTNIIPSIKFMGTALGNQNQANDLINFYTTVLDQVNSTVSTIPDSEKKKVYYARSSDGLTTFAAGSPQTQLIAISGGKSVVQAPVASGGMAVSMEMVISWNPDVIITSSSEFYNSVYNNQLWQNITAVKNKQVYLTPQDPFNWFESPPGANTIIGIPWTAKVLYPDKFQDLDLNNLTQTFYSKFYHYNLTEEQVSNILSSSGLGKN</sequence>
<dbReference type="Gene3D" id="3.40.50.1980">
    <property type="entry name" value="Nitrogenase molybdenum iron protein domain"/>
    <property type="match status" value="2"/>
</dbReference>
<organism evidence="3 4">
    <name type="scientific">Methanobacterium lacus (strain AL-21)</name>
    <dbReference type="NCBI Taxonomy" id="877455"/>
    <lineage>
        <taxon>Archaea</taxon>
        <taxon>Methanobacteriati</taxon>
        <taxon>Methanobacteriota</taxon>
        <taxon>Methanomada group</taxon>
        <taxon>Methanobacteria</taxon>
        <taxon>Methanobacteriales</taxon>
        <taxon>Methanobacteriaceae</taxon>
        <taxon>Methanobacterium</taxon>
    </lineage>
</organism>
<dbReference type="InterPro" id="IPR002491">
    <property type="entry name" value="ABC_transptr_periplasmic_BD"/>
</dbReference>
<dbReference type="EMBL" id="CP002551">
    <property type="protein sequence ID" value="ADZ10693.1"/>
    <property type="molecule type" value="Genomic_DNA"/>
</dbReference>